<reference evidence="1" key="1">
    <citation type="submission" date="2022-02" db="EMBL/GenBank/DDBJ databases">
        <title>Plant Genome Project.</title>
        <authorList>
            <person name="Zhang R.-G."/>
        </authorList>
    </citation>
    <scope>NUCLEOTIDE SEQUENCE</scope>
    <source>
        <strain evidence="1">AT1</strain>
    </source>
</reference>
<sequence>MQRSWLVLFLCCLLLLPLYVLATPCLKLLGQADHVAEQAGLVALWSIPIHFNFAFVFPVQMFLQSQLRAAVLAWVSLAVLVIHVGLSWVFVHWLEFGVVGAVATLGVAWWLMFFGLYGYTLLGGCPDTWTGFSMEAFSGLWEFVKLSAASGVMLCLEIWYYRVMILMTANLKNATIAVDALAICTGISGLEMMIPIAFLSGTGVRVGNELGSGNVKAAKFATIVSLVQSTIIGLFFCTLIMVFHYQIALIFTSSADVLEAVDNLSLLLAISILLNSIQPVLSGVAVGSGWQAKVAFVNLGCYYVVGVPLWSSFGLAFEFGIVHDVDAVELDAVGPQDGRLGRFEEVLDLVAADVHRQHLVRCSAISFSSGRGSSLSKWERKVKGKERRDST</sequence>
<protein>
    <submittedName>
        <fullName evidence="1">Uncharacterized protein</fullName>
    </submittedName>
</protein>
<name>A0ACC0NCU6_RHOML</name>
<evidence type="ECO:0000313" key="2">
    <source>
        <dbReference type="Proteomes" id="UP001062846"/>
    </source>
</evidence>
<gene>
    <name evidence="1" type="ORF">RHMOL_Rhmol06G0095500</name>
</gene>
<proteinExistence type="predicted"/>
<evidence type="ECO:0000313" key="1">
    <source>
        <dbReference type="EMBL" id="KAI8550313.1"/>
    </source>
</evidence>
<dbReference type="EMBL" id="CM046393">
    <property type="protein sequence ID" value="KAI8550313.1"/>
    <property type="molecule type" value="Genomic_DNA"/>
</dbReference>
<accession>A0ACC0NCU6</accession>
<dbReference type="Proteomes" id="UP001062846">
    <property type="component" value="Chromosome 6"/>
</dbReference>
<keyword evidence="2" id="KW-1185">Reference proteome</keyword>
<comment type="caution">
    <text evidence="1">The sequence shown here is derived from an EMBL/GenBank/DDBJ whole genome shotgun (WGS) entry which is preliminary data.</text>
</comment>
<organism evidence="1 2">
    <name type="scientific">Rhododendron molle</name>
    <name type="common">Chinese azalea</name>
    <name type="synonym">Azalea mollis</name>
    <dbReference type="NCBI Taxonomy" id="49168"/>
    <lineage>
        <taxon>Eukaryota</taxon>
        <taxon>Viridiplantae</taxon>
        <taxon>Streptophyta</taxon>
        <taxon>Embryophyta</taxon>
        <taxon>Tracheophyta</taxon>
        <taxon>Spermatophyta</taxon>
        <taxon>Magnoliopsida</taxon>
        <taxon>eudicotyledons</taxon>
        <taxon>Gunneridae</taxon>
        <taxon>Pentapetalae</taxon>
        <taxon>asterids</taxon>
        <taxon>Ericales</taxon>
        <taxon>Ericaceae</taxon>
        <taxon>Ericoideae</taxon>
        <taxon>Rhodoreae</taxon>
        <taxon>Rhododendron</taxon>
    </lineage>
</organism>